<reference evidence="1 2" key="1">
    <citation type="submission" date="2024-06" db="EMBL/GenBank/DDBJ databases">
        <authorList>
            <person name="Woo H."/>
        </authorList>
    </citation>
    <scope>NUCLEOTIDE SEQUENCE [LARGE SCALE GENOMIC DNA]</scope>
    <source>
        <strain evidence="1 2">Si-c</strain>
    </source>
</reference>
<comment type="caution">
    <text evidence="1">The sequence shown here is derived from an EMBL/GenBank/DDBJ whole genome shotgun (WGS) entry which is preliminary data.</text>
</comment>
<protein>
    <submittedName>
        <fullName evidence="1">DUF1456 family protein</fullName>
    </submittedName>
</protein>
<dbReference type="PANTHER" id="PTHR37805">
    <property type="entry name" value="CYTOPLASMIC PROTEIN-RELATED"/>
    <property type="match status" value="1"/>
</dbReference>
<keyword evidence="2" id="KW-1185">Reference proteome</keyword>
<dbReference type="EMBL" id="JBFOHK010000001">
    <property type="protein sequence ID" value="MEW9571470.1"/>
    <property type="molecule type" value="Genomic_DNA"/>
</dbReference>
<dbReference type="Pfam" id="PF07308">
    <property type="entry name" value="DUF1456"/>
    <property type="match status" value="2"/>
</dbReference>
<dbReference type="InterPro" id="IPR009921">
    <property type="entry name" value="YehS-like"/>
</dbReference>
<name>A0ABV3QCD1_9GAMM</name>
<organism evidence="1 2">
    <name type="scientific">Rhodanobacter lycopersici</name>
    <dbReference type="NCBI Taxonomy" id="3162487"/>
    <lineage>
        <taxon>Bacteria</taxon>
        <taxon>Pseudomonadati</taxon>
        <taxon>Pseudomonadota</taxon>
        <taxon>Gammaproteobacteria</taxon>
        <taxon>Lysobacterales</taxon>
        <taxon>Rhodanobacteraceae</taxon>
        <taxon>Rhodanobacter</taxon>
    </lineage>
</organism>
<dbReference type="PANTHER" id="PTHR37805:SF1">
    <property type="entry name" value="CYTOPLASMIC PROTEIN"/>
    <property type="match status" value="1"/>
</dbReference>
<dbReference type="RefSeq" id="WP_367853508.1">
    <property type="nucleotide sequence ID" value="NZ_JBFOHK010000001.1"/>
</dbReference>
<dbReference type="Proteomes" id="UP001556220">
    <property type="component" value="Unassembled WGS sequence"/>
</dbReference>
<sequence length="153" mass="17316">MINNDVLRNVRYMLDLPDGRLVAIAALAGLTVAQADFDAFLKKDDEPGYRDCPDKVMAHFLDGLVVHLRGRDDSRPPLPVAKRVTNNLVLKKLRVAFELRDDDLHAILAAAGFPLSKSELSALFRKPEHPNYRPCGDQLLRHFLRGLTQRLRH</sequence>
<gene>
    <name evidence="1" type="ORF">ABQJ54_06890</name>
</gene>
<proteinExistence type="predicted"/>
<accession>A0ABV3QCD1</accession>
<evidence type="ECO:0000313" key="1">
    <source>
        <dbReference type="EMBL" id="MEW9571470.1"/>
    </source>
</evidence>
<evidence type="ECO:0000313" key="2">
    <source>
        <dbReference type="Proteomes" id="UP001556220"/>
    </source>
</evidence>